<feature type="coiled-coil region" evidence="5">
    <location>
        <begin position="303"/>
        <end position="366"/>
    </location>
</feature>
<feature type="region of interest" description="Disordered" evidence="6">
    <location>
        <begin position="198"/>
        <end position="239"/>
    </location>
</feature>
<keyword evidence="1" id="KW-0479">Metal-binding</keyword>
<dbReference type="InterPro" id="IPR001841">
    <property type="entry name" value="Znf_RING"/>
</dbReference>
<dbReference type="Pfam" id="PF13639">
    <property type="entry name" value="zf-RING_2"/>
    <property type="match status" value="1"/>
</dbReference>
<feature type="compositionally biased region" description="Basic and acidic residues" evidence="6">
    <location>
        <begin position="510"/>
        <end position="533"/>
    </location>
</feature>
<dbReference type="EMBL" id="OV121138">
    <property type="protein sequence ID" value="CAH0560282.1"/>
    <property type="molecule type" value="Genomic_DNA"/>
</dbReference>
<dbReference type="GO" id="GO:0061630">
    <property type="term" value="F:ubiquitin protein ligase activity"/>
    <property type="evidence" value="ECO:0007669"/>
    <property type="project" value="TreeGrafter"/>
</dbReference>
<dbReference type="SMART" id="SM00184">
    <property type="entry name" value="RING"/>
    <property type="match status" value="1"/>
</dbReference>
<feature type="domain" description="RING-type" evidence="7">
    <location>
        <begin position="651"/>
        <end position="691"/>
    </location>
</feature>
<feature type="region of interest" description="Disordered" evidence="6">
    <location>
        <begin position="497"/>
        <end position="569"/>
    </location>
</feature>
<evidence type="ECO:0000256" key="1">
    <source>
        <dbReference type="ARBA" id="ARBA00022723"/>
    </source>
</evidence>
<evidence type="ECO:0000259" key="7">
    <source>
        <dbReference type="PROSITE" id="PS50089"/>
    </source>
</evidence>
<dbReference type="PROSITE" id="PS50089">
    <property type="entry name" value="ZF_RING_2"/>
    <property type="match status" value="1"/>
</dbReference>
<keyword evidence="3" id="KW-0862">Zinc</keyword>
<dbReference type="Proteomes" id="UP001154078">
    <property type="component" value="Chromosome 7"/>
</dbReference>
<evidence type="ECO:0000256" key="6">
    <source>
        <dbReference type="SAM" id="MobiDB-lite"/>
    </source>
</evidence>
<evidence type="ECO:0000256" key="3">
    <source>
        <dbReference type="ARBA" id="ARBA00022833"/>
    </source>
</evidence>
<sequence>MEGGNTFVDLLKTIYEIKSPDHEHSQKKAVFANLLFDIGTALERGDYREGLKALRQCIVFFRSEPNIIIYKITEHLFQAVEKLCCYCYYKLNENFSELSSLIHDETKLTMFMLTINYMEERGLTMDFIANSLMTIREYLYENNFTCDEFEIKECKKKKGKKGKTGKKDKKDRREKIQKIDFAKLVEFTNTLNTMFSDDSIPEKAEVPVPETVEERKKTETPKKTAKKSPETPTNSSKEIKSATVVIQNEPQVETVQNNSTQTEKPKCTNISVQTDKPKHKNASIQADLTEIAESQILTIVTDIKKSINKTNKKDEEIDELKKQLAEEKENFKNYRKQVAEENDKKLKSLEVQCAGLRITVTQLEAERKANQEKLISVNRILLSQLEFRRNLQNVVFNFYENKCRQTLHFLKGMRQFVIKDLVSSNEEFHNFVKMWKTVLKNIETQKHQYMADFDEMEKSMRSGKNHRTLDWPNIHDPSNVELFAEFVNSTIRRHEEFVQQSKSGKNLKRQPPDAKKEALSARDSPEGSEESKKSTGSQFKPKAAHGNASGWQSHKLETKKEKEAVSLNSPHVTGEKSLYVYLMENTGLSEEVLCSVLTTMTMKNKDSVCGRPKEQILKEVRKLISTNKSKNPWANTHKNVQWQYEDAEKSCPICFEEYNDHNVYMLPCKHEFHKKCIQTWLKTGSCCPICRVHTPFEGDFPALKRTF</sequence>
<accession>A0A9P0FK11</accession>
<feature type="compositionally biased region" description="Basic and acidic residues" evidence="6">
    <location>
        <begin position="554"/>
        <end position="564"/>
    </location>
</feature>
<feature type="compositionally biased region" description="Basic and acidic residues" evidence="6">
    <location>
        <begin position="212"/>
        <end position="222"/>
    </location>
</feature>
<dbReference type="SUPFAM" id="SSF57850">
    <property type="entry name" value="RING/U-box"/>
    <property type="match status" value="1"/>
</dbReference>
<dbReference type="Gene3D" id="3.30.40.10">
    <property type="entry name" value="Zinc/RING finger domain, C3HC4 (zinc finger)"/>
    <property type="match status" value="1"/>
</dbReference>
<dbReference type="GO" id="GO:0006511">
    <property type="term" value="P:ubiquitin-dependent protein catabolic process"/>
    <property type="evidence" value="ECO:0007669"/>
    <property type="project" value="TreeGrafter"/>
</dbReference>
<gene>
    <name evidence="8" type="ORF">MELIAE_LOCUS10054</name>
</gene>
<protein>
    <recommendedName>
        <fullName evidence="7">RING-type domain-containing protein</fullName>
    </recommendedName>
</protein>
<dbReference type="InterPro" id="IPR013083">
    <property type="entry name" value="Znf_RING/FYVE/PHD"/>
</dbReference>
<evidence type="ECO:0000313" key="9">
    <source>
        <dbReference type="Proteomes" id="UP001154078"/>
    </source>
</evidence>
<dbReference type="OrthoDB" id="6784579at2759"/>
<evidence type="ECO:0000256" key="2">
    <source>
        <dbReference type="ARBA" id="ARBA00022771"/>
    </source>
</evidence>
<dbReference type="AlphaFoldDB" id="A0A9P0FK11"/>
<dbReference type="CDD" id="cd16454">
    <property type="entry name" value="RING-H2_PA-TM-RING"/>
    <property type="match status" value="1"/>
</dbReference>
<organism evidence="8 9">
    <name type="scientific">Brassicogethes aeneus</name>
    <name type="common">Rape pollen beetle</name>
    <name type="synonym">Meligethes aeneus</name>
    <dbReference type="NCBI Taxonomy" id="1431903"/>
    <lineage>
        <taxon>Eukaryota</taxon>
        <taxon>Metazoa</taxon>
        <taxon>Ecdysozoa</taxon>
        <taxon>Arthropoda</taxon>
        <taxon>Hexapoda</taxon>
        <taxon>Insecta</taxon>
        <taxon>Pterygota</taxon>
        <taxon>Neoptera</taxon>
        <taxon>Endopterygota</taxon>
        <taxon>Coleoptera</taxon>
        <taxon>Polyphaga</taxon>
        <taxon>Cucujiformia</taxon>
        <taxon>Nitidulidae</taxon>
        <taxon>Meligethinae</taxon>
        <taxon>Brassicogethes</taxon>
    </lineage>
</organism>
<keyword evidence="5" id="KW-0175">Coiled coil</keyword>
<dbReference type="GO" id="GO:0008270">
    <property type="term" value="F:zinc ion binding"/>
    <property type="evidence" value="ECO:0007669"/>
    <property type="project" value="UniProtKB-KW"/>
</dbReference>
<name>A0A9P0FK11_BRAAE</name>
<keyword evidence="2 4" id="KW-0863">Zinc-finger</keyword>
<proteinExistence type="predicted"/>
<keyword evidence="9" id="KW-1185">Reference proteome</keyword>
<evidence type="ECO:0000313" key="8">
    <source>
        <dbReference type="EMBL" id="CAH0560282.1"/>
    </source>
</evidence>
<dbReference type="PANTHER" id="PTHR22765">
    <property type="entry name" value="RING FINGER AND PROTEASE ASSOCIATED DOMAIN-CONTAINING"/>
    <property type="match status" value="1"/>
</dbReference>
<reference evidence="8" key="1">
    <citation type="submission" date="2021-12" db="EMBL/GenBank/DDBJ databases">
        <authorList>
            <person name="King R."/>
        </authorList>
    </citation>
    <scope>NUCLEOTIDE SEQUENCE</scope>
</reference>
<dbReference type="InterPro" id="IPR011016">
    <property type="entry name" value="Znf_RING-CH"/>
</dbReference>
<evidence type="ECO:0000256" key="5">
    <source>
        <dbReference type="SAM" id="Coils"/>
    </source>
</evidence>
<evidence type="ECO:0000256" key="4">
    <source>
        <dbReference type="PROSITE-ProRule" id="PRU00175"/>
    </source>
</evidence>
<dbReference type="SMART" id="SM00744">
    <property type="entry name" value="RINGv"/>
    <property type="match status" value="1"/>
</dbReference>
<dbReference type="InterPro" id="IPR051826">
    <property type="entry name" value="E3_ubiquitin-ligase_domain"/>
</dbReference>